<sequence>MDGGAPPLDEVMEDAAAAAAAALPAQPPPPVPGMEAIPATLSHGGRFIQYNIFGNIFEVTAKYRPPIMPIGKGAYGILIDLCVFWWIVCCASSALNSETNEQVAIKKIANAFDNKIDAKRTLREIKLLRHMDHENVSPNIIYYVAAHYEVMYESSSEILLCLILLKQVVAIRDIIPPPQRDAFNDVYIAYELMDTDLHQIIRSNQALSEEHCQILRGLKYIHSANVLHRDLKPSNLLLNANCDLKICDFGLARVTSETDFMTEYVVTRWYRAPELLLNSSEYTAAIDVWSVGCIFMELMDRKPLFPGRDHVQQLRLLLELIGTPTEDDLGVVNENAKRYLRQLPYLQRQSFTEKFPHVHPEAIDLVEKMLTFDPRRRLTVEDALAHPYLASLHDISDEPVCLTPFSFDFEQHALSEEQMKELIYREALAFNPDKGSAGITVEATPNVHCLRLLSCV</sequence>
<evidence type="ECO:0000259" key="7">
    <source>
        <dbReference type="PROSITE" id="PS50011"/>
    </source>
</evidence>
<proteinExistence type="inferred from homology"/>
<keyword evidence="2" id="KW-0723">Serine/threonine-protein kinase</keyword>
<dbReference type="EMBL" id="JBBNAE010000011">
    <property type="protein sequence ID" value="KAK9086084.1"/>
    <property type="molecule type" value="Genomic_DNA"/>
</dbReference>
<evidence type="ECO:0000256" key="6">
    <source>
        <dbReference type="ARBA" id="ARBA00022840"/>
    </source>
</evidence>
<dbReference type="InterPro" id="IPR011009">
    <property type="entry name" value="Kinase-like_dom_sf"/>
</dbReference>
<dbReference type="SUPFAM" id="SSF56112">
    <property type="entry name" value="Protein kinase-like (PK-like)"/>
    <property type="match status" value="1"/>
</dbReference>
<dbReference type="Proteomes" id="UP001417504">
    <property type="component" value="Unassembled WGS sequence"/>
</dbReference>
<evidence type="ECO:0000256" key="3">
    <source>
        <dbReference type="ARBA" id="ARBA00022679"/>
    </source>
</evidence>
<dbReference type="PROSITE" id="PS50011">
    <property type="entry name" value="PROTEIN_KINASE_DOM"/>
    <property type="match status" value="1"/>
</dbReference>
<protein>
    <recommendedName>
        <fullName evidence="7">Protein kinase domain-containing protein</fullName>
    </recommendedName>
</protein>
<dbReference type="Gene3D" id="3.30.200.20">
    <property type="entry name" value="Phosphorylase Kinase, domain 1"/>
    <property type="match status" value="2"/>
</dbReference>
<gene>
    <name evidence="8" type="ORF">Sjap_026495</name>
</gene>
<dbReference type="FunFam" id="3.30.200.20:FF:000046">
    <property type="entry name" value="Mitogen-activated protein kinase"/>
    <property type="match status" value="1"/>
</dbReference>
<evidence type="ECO:0000313" key="8">
    <source>
        <dbReference type="EMBL" id="KAK9086084.1"/>
    </source>
</evidence>
<dbReference type="Gene3D" id="1.10.510.10">
    <property type="entry name" value="Transferase(Phosphotransferase) domain 1"/>
    <property type="match status" value="1"/>
</dbReference>
<dbReference type="PANTHER" id="PTHR24055">
    <property type="entry name" value="MITOGEN-ACTIVATED PROTEIN KINASE"/>
    <property type="match status" value="1"/>
</dbReference>
<evidence type="ECO:0000256" key="2">
    <source>
        <dbReference type="ARBA" id="ARBA00022527"/>
    </source>
</evidence>
<dbReference type="GO" id="GO:0005524">
    <property type="term" value="F:ATP binding"/>
    <property type="evidence" value="ECO:0007669"/>
    <property type="project" value="UniProtKB-KW"/>
</dbReference>
<dbReference type="InterPro" id="IPR008271">
    <property type="entry name" value="Ser/Thr_kinase_AS"/>
</dbReference>
<name>A0AAP0HGH7_9MAGN</name>
<keyword evidence="5" id="KW-0418">Kinase</keyword>
<comment type="caution">
    <text evidence="8">The sequence shown here is derived from an EMBL/GenBank/DDBJ whole genome shotgun (WGS) entry which is preliminary data.</text>
</comment>
<dbReference type="Pfam" id="PF00069">
    <property type="entry name" value="Pkinase"/>
    <property type="match status" value="1"/>
</dbReference>
<feature type="domain" description="Protein kinase" evidence="7">
    <location>
        <begin position="64"/>
        <end position="389"/>
    </location>
</feature>
<dbReference type="InterPro" id="IPR000719">
    <property type="entry name" value="Prot_kinase_dom"/>
</dbReference>
<dbReference type="FunFam" id="1.10.510.10:FF:000013">
    <property type="entry name" value="Mitogen-activated protein kinase"/>
    <property type="match status" value="1"/>
</dbReference>
<dbReference type="AlphaFoldDB" id="A0AAP0HGH7"/>
<evidence type="ECO:0000313" key="9">
    <source>
        <dbReference type="Proteomes" id="UP001417504"/>
    </source>
</evidence>
<dbReference type="GO" id="GO:0004674">
    <property type="term" value="F:protein serine/threonine kinase activity"/>
    <property type="evidence" value="ECO:0007669"/>
    <property type="project" value="UniProtKB-KW"/>
</dbReference>
<reference evidence="8 9" key="1">
    <citation type="submission" date="2024-01" db="EMBL/GenBank/DDBJ databases">
        <title>Genome assemblies of Stephania.</title>
        <authorList>
            <person name="Yang L."/>
        </authorList>
    </citation>
    <scope>NUCLEOTIDE SEQUENCE [LARGE SCALE GENOMIC DNA]</scope>
    <source>
        <strain evidence="8">QJT</strain>
        <tissue evidence="8">Leaf</tissue>
    </source>
</reference>
<organism evidence="8 9">
    <name type="scientific">Stephania japonica</name>
    <dbReference type="NCBI Taxonomy" id="461633"/>
    <lineage>
        <taxon>Eukaryota</taxon>
        <taxon>Viridiplantae</taxon>
        <taxon>Streptophyta</taxon>
        <taxon>Embryophyta</taxon>
        <taxon>Tracheophyta</taxon>
        <taxon>Spermatophyta</taxon>
        <taxon>Magnoliopsida</taxon>
        <taxon>Ranunculales</taxon>
        <taxon>Menispermaceae</taxon>
        <taxon>Menispermoideae</taxon>
        <taxon>Cissampelideae</taxon>
        <taxon>Stephania</taxon>
    </lineage>
</organism>
<keyword evidence="4" id="KW-0547">Nucleotide-binding</keyword>
<evidence type="ECO:0000256" key="1">
    <source>
        <dbReference type="ARBA" id="ARBA00008832"/>
    </source>
</evidence>
<dbReference type="InterPro" id="IPR050117">
    <property type="entry name" value="MAPK"/>
</dbReference>
<dbReference type="PROSITE" id="PS00108">
    <property type="entry name" value="PROTEIN_KINASE_ST"/>
    <property type="match status" value="1"/>
</dbReference>
<accession>A0AAP0HGH7</accession>
<dbReference type="SMART" id="SM00220">
    <property type="entry name" value="S_TKc"/>
    <property type="match status" value="1"/>
</dbReference>
<evidence type="ECO:0000256" key="5">
    <source>
        <dbReference type="ARBA" id="ARBA00022777"/>
    </source>
</evidence>
<keyword evidence="9" id="KW-1185">Reference proteome</keyword>
<comment type="similarity">
    <text evidence="1">Belongs to the protein kinase superfamily. CMGC Ser/Thr protein kinase family. MAP kinase subfamily.</text>
</comment>
<keyword evidence="6" id="KW-0067">ATP-binding</keyword>
<keyword evidence="3" id="KW-0808">Transferase</keyword>
<evidence type="ECO:0000256" key="4">
    <source>
        <dbReference type="ARBA" id="ARBA00022741"/>
    </source>
</evidence>